<dbReference type="KEGG" id="kbs:EPA93_24590"/>
<evidence type="ECO:0000256" key="3">
    <source>
        <dbReference type="ARBA" id="ARBA00023082"/>
    </source>
</evidence>
<dbReference type="GO" id="GO:0003677">
    <property type="term" value="F:DNA binding"/>
    <property type="evidence" value="ECO:0007669"/>
    <property type="project" value="UniProtKB-KW"/>
</dbReference>
<evidence type="ECO:0000256" key="2">
    <source>
        <dbReference type="ARBA" id="ARBA00023015"/>
    </source>
</evidence>
<dbReference type="InterPro" id="IPR013324">
    <property type="entry name" value="RNA_pol_sigma_r3/r4-like"/>
</dbReference>
<dbReference type="Gene3D" id="1.10.10.10">
    <property type="entry name" value="Winged helix-like DNA-binding domain superfamily/Winged helix DNA-binding domain"/>
    <property type="match status" value="1"/>
</dbReference>
<organism evidence="8 9">
    <name type="scientific">Ktedonosporobacter rubrisoli</name>
    <dbReference type="NCBI Taxonomy" id="2509675"/>
    <lineage>
        <taxon>Bacteria</taxon>
        <taxon>Bacillati</taxon>
        <taxon>Chloroflexota</taxon>
        <taxon>Ktedonobacteria</taxon>
        <taxon>Ktedonobacterales</taxon>
        <taxon>Ktedonosporobacteraceae</taxon>
        <taxon>Ktedonosporobacter</taxon>
    </lineage>
</organism>
<dbReference type="SUPFAM" id="SSF88946">
    <property type="entry name" value="Sigma2 domain of RNA polymerase sigma factors"/>
    <property type="match status" value="1"/>
</dbReference>
<dbReference type="Gene3D" id="1.10.1740.10">
    <property type="match status" value="1"/>
</dbReference>
<dbReference type="InterPro" id="IPR014284">
    <property type="entry name" value="RNA_pol_sigma-70_dom"/>
</dbReference>
<evidence type="ECO:0000313" key="9">
    <source>
        <dbReference type="Proteomes" id="UP000290365"/>
    </source>
</evidence>
<dbReference type="NCBIfam" id="TIGR02937">
    <property type="entry name" value="sigma70-ECF"/>
    <property type="match status" value="1"/>
</dbReference>
<evidence type="ECO:0000256" key="5">
    <source>
        <dbReference type="ARBA" id="ARBA00023163"/>
    </source>
</evidence>
<proteinExistence type="inferred from homology"/>
<evidence type="ECO:0000313" key="8">
    <source>
        <dbReference type="EMBL" id="QBD78989.1"/>
    </source>
</evidence>
<dbReference type="InterPro" id="IPR013325">
    <property type="entry name" value="RNA_pol_sigma_r2"/>
</dbReference>
<dbReference type="PANTHER" id="PTHR43133:SF8">
    <property type="entry name" value="RNA POLYMERASE SIGMA FACTOR HI_1459-RELATED"/>
    <property type="match status" value="1"/>
</dbReference>
<evidence type="ECO:0000259" key="6">
    <source>
        <dbReference type="Pfam" id="PF04542"/>
    </source>
</evidence>
<evidence type="ECO:0000259" key="7">
    <source>
        <dbReference type="Pfam" id="PF08281"/>
    </source>
</evidence>
<dbReference type="InterPro" id="IPR007627">
    <property type="entry name" value="RNA_pol_sigma70_r2"/>
</dbReference>
<feature type="domain" description="RNA polymerase sigma-70 region 2" evidence="6">
    <location>
        <begin position="31"/>
        <end position="95"/>
    </location>
</feature>
<keyword evidence="4" id="KW-0238">DNA-binding</keyword>
<keyword evidence="2" id="KW-0805">Transcription regulation</keyword>
<dbReference type="Pfam" id="PF08281">
    <property type="entry name" value="Sigma70_r4_2"/>
    <property type="match status" value="1"/>
</dbReference>
<dbReference type="EMBL" id="CP035758">
    <property type="protein sequence ID" value="QBD78989.1"/>
    <property type="molecule type" value="Genomic_DNA"/>
</dbReference>
<dbReference type="Pfam" id="PF04542">
    <property type="entry name" value="Sigma70_r2"/>
    <property type="match status" value="1"/>
</dbReference>
<accession>A0A4P6JTS0</accession>
<dbReference type="InterPro" id="IPR036388">
    <property type="entry name" value="WH-like_DNA-bd_sf"/>
</dbReference>
<gene>
    <name evidence="8" type="ORF">EPA93_24590</name>
</gene>
<dbReference type="OrthoDB" id="9780326at2"/>
<dbReference type="Proteomes" id="UP000290365">
    <property type="component" value="Chromosome"/>
</dbReference>
<keyword evidence="5" id="KW-0804">Transcription</keyword>
<dbReference type="GO" id="GO:0016987">
    <property type="term" value="F:sigma factor activity"/>
    <property type="evidence" value="ECO:0007669"/>
    <property type="project" value="UniProtKB-KW"/>
</dbReference>
<dbReference type="GO" id="GO:0006352">
    <property type="term" value="P:DNA-templated transcription initiation"/>
    <property type="evidence" value="ECO:0007669"/>
    <property type="project" value="InterPro"/>
</dbReference>
<dbReference type="AlphaFoldDB" id="A0A4P6JTS0"/>
<protein>
    <submittedName>
        <fullName evidence="8">RNA polymerase sigma factor</fullName>
    </submittedName>
</protein>
<feature type="domain" description="RNA polymerase sigma factor 70 region 4 type 2" evidence="7">
    <location>
        <begin position="138"/>
        <end position="187"/>
    </location>
</feature>
<sequence length="296" mass="33286">MVEYDLLKHTLEDSVEAAKTGDRAALEAVIASIQDRIYGIAMRMLGHPQDAQDATQEILVKIALSLRSFRQETLFSIWAYRIAINHLITIRKRRNKMSALSFEQFSQFLEAGLLNSSLAPASVDQQLLMEEVKIGCTQGMLLCLNQELRVAYILGEVFEVNSQEGADILDITPEAFRKRLSRARKLLRGFMYKNCGIINPANPCRCHKQVGPAIQAGLIKEDSLMFACHPTRVSSTRTQEVRELEKLDRVAGLYRNHPDYAAPEAFVIAMKELLASRQFALLSSEEENAQVENISS</sequence>
<keyword evidence="3" id="KW-0731">Sigma factor</keyword>
<evidence type="ECO:0000256" key="1">
    <source>
        <dbReference type="ARBA" id="ARBA00010641"/>
    </source>
</evidence>
<evidence type="ECO:0000256" key="4">
    <source>
        <dbReference type="ARBA" id="ARBA00023125"/>
    </source>
</evidence>
<name>A0A4P6JTS0_KTERU</name>
<comment type="similarity">
    <text evidence="1">Belongs to the sigma-70 factor family. ECF subfamily.</text>
</comment>
<dbReference type="PANTHER" id="PTHR43133">
    <property type="entry name" value="RNA POLYMERASE ECF-TYPE SIGMA FACTO"/>
    <property type="match status" value="1"/>
</dbReference>
<dbReference type="SUPFAM" id="SSF88659">
    <property type="entry name" value="Sigma3 and sigma4 domains of RNA polymerase sigma factors"/>
    <property type="match status" value="1"/>
</dbReference>
<dbReference type="InterPro" id="IPR039425">
    <property type="entry name" value="RNA_pol_sigma-70-like"/>
</dbReference>
<dbReference type="InterPro" id="IPR013249">
    <property type="entry name" value="RNA_pol_sigma70_r4_t2"/>
</dbReference>
<reference evidence="8 9" key="1">
    <citation type="submission" date="2019-01" db="EMBL/GenBank/DDBJ databases">
        <title>Ktedonosporobacter rubrisoli SCAWS-G2.</title>
        <authorList>
            <person name="Huang Y."/>
            <person name="Yan B."/>
        </authorList>
    </citation>
    <scope>NUCLEOTIDE SEQUENCE [LARGE SCALE GENOMIC DNA]</scope>
    <source>
        <strain evidence="8 9">SCAWS-G2</strain>
    </source>
</reference>
<keyword evidence="9" id="KW-1185">Reference proteome</keyword>